<proteinExistence type="predicted"/>
<keyword evidence="4" id="KW-1185">Reference proteome</keyword>
<feature type="domain" description="Thioredoxin" evidence="2">
    <location>
        <begin position="20"/>
        <end position="142"/>
    </location>
</feature>
<sequence length="142" mass="15690">MASASRPFGVTSGHRSRRFLATRTTLLNIRGGAVHESQTISDLESRLQTAALQNKLTVIDFTVNLRCGPCKQIAPIYKDLSDEYGSRAQFLKVDVDTNQAAAQKFKVSSMPTFLFIKGGEVVDQMVGANPQRLRELIDELAF</sequence>
<dbReference type="SUPFAM" id="SSF52833">
    <property type="entry name" value="Thioredoxin-like"/>
    <property type="match status" value="1"/>
</dbReference>
<reference evidence="3 4" key="1">
    <citation type="journal article" date="2012" name="Genome Biol.">
        <title>Genome and low-iron response of an oceanic diatom adapted to chronic iron limitation.</title>
        <authorList>
            <person name="Lommer M."/>
            <person name="Specht M."/>
            <person name="Roy A.S."/>
            <person name="Kraemer L."/>
            <person name="Andreson R."/>
            <person name="Gutowska M.A."/>
            <person name="Wolf J."/>
            <person name="Bergner S.V."/>
            <person name="Schilhabel M.B."/>
            <person name="Klostermeier U.C."/>
            <person name="Beiko R.G."/>
            <person name="Rosenstiel P."/>
            <person name="Hippler M."/>
            <person name="Laroche J."/>
        </authorList>
    </citation>
    <scope>NUCLEOTIDE SEQUENCE [LARGE SCALE GENOMIC DNA]</scope>
    <source>
        <strain evidence="3 4">CCMP1005</strain>
    </source>
</reference>
<evidence type="ECO:0000313" key="3">
    <source>
        <dbReference type="EMBL" id="EJK65292.1"/>
    </source>
</evidence>
<dbReference type="EMBL" id="AGNL01016040">
    <property type="protein sequence ID" value="EJK65292.1"/>
    <property type="molecule type" value="Genomic_DNA"/>
</dbReference>
<dbReference type="Pfam" id="PF00085">
    <property type="entry name" value="Thioredoxin"/>
    <property type="match status" value="1"/>
</dbReference>
<gene>
    <name evidence="3" type="ORF">THAOC_13865</name>
</gene>
<dbReference type="InterPro" id="IPR036249">
    <property type="entry name" value="Thioredoxin-like_sf"/>
</dbReference>
<dbReference type="AlphaFoldDB" id="K0T4K7"/>
<dbReference type="PANTHER" id="PTHR46115">
    <property type="entry name" value="THIOREDOXIN-LIKE PROTEIN 1"/>
    <property type="match status" value="1"/>
</dbReference>
<dbReference type="InterPro" id="IPR013766">
    <property type="entry name" value="Thioredoxin_domain"/>
</dbReference>
<organism evidence="3 4">
    <name type="scientific">Thalassiosira oceanica</name>
    <name type="common">Marine diatom</name>
    <dbReference type="NCBI Taxonomy" id="159749"/>
    <lineage>
        <taxon>Eukaryota</taxon>
        <taxon>Sar</taxon>
        <taxon>Stramenopiles</taxon>
        <taxon>Ochrophyta</taxon>
        <taxon>Bacillariophyta</taxon>
        <taxon>Coscinodiscophyceae</taxon>
        <taxon>Thalassiosirophycidae</taxon>
        <taxon>Thalassiosirales</taxon>
        <taxon>Thalassiosiraceae</taxon>
        <taxon>Thalassiosira</taxon>
    </lineage>
</organism>
<evidence type="ECO:0000256" key="1">
    <source>
        <dbReference type="ARBA" id="ARBA00023157"/>
    </source>
</evidence>
<comment type="caution">
    <text evidence="3">The sequence shown here is derived from an EMBL/GenBank/DDBJ whole genome shotgun (WGS) entry which is preliminary data.</text>
</comment>
<accession>K0T4K7</accession>
<dbReference type="OrthoDB" id="2121326at2759"/>
<dbReference type="eggNOG" id="KOG0907">
    <property type="taxonomic scope" value="Eukaryota"/>
</dbReference>
<keyword evidence="1" id="KW-1015">Disulfide bond</keyword>
<dbReference type="Gene3D" id="3.40.30.10">
    <property type="entry name" value="Glutaredoxin"/>
    <property type="match status" value="1"/>
</dbReference>
<dbReference type="CDD" id="cd02947">
    <property type="entry name" value="TRX_family"/>
    <property type="match status" value="1"/>
</dbReference>
<evidence type="ECO:0000313" key="4">
    <source>
        <dbReference type="Proteomes" id="UP000266841"/>
    </source>
</evidence>
<name>K0T4K7_THAOC</name>
<dbReference type="PROSITE" id="PS51352">
    <property type="entry name" value="THIOREDOXIN_2"/>
    <property type="match status" value="1"/>
</dbReference>
<dbReference type="OMA" id="KSQWRAQ"/>
<evidence type="ECO:0000259" key="2">
    <source>
        <dbReference type="PROSITE" id="PS51352"/>
    </source>
</evidence>
<protein>
    <recommendedName>
        <fullName evidence="2">Thioredoxin domain-containing protein</fullName>
    </recommendedName>
</protein>
<dbReference type="Proteomes" id="UP000266841">
    <property type="component" value="Unassembled WGS sequence"/>
</dbReference>